<dbReference type="AlphaFoldDB" id="A0A4Q7DHI4"/>
<evidence type="ECO:0000313" key="2">
    <source>
        <dbReference type="EMBL" id="RZI46172.1"/>
    </source>
</evidence>
<feature type="chain" id="PRO_5020272159" evidence="1">
    <location>
        <begin position="24"/>
        <end position="353"/>
    </location>
</feature>
<keyword evidence="3" id="KW-1185">Reference proteome</keyword>
<evidence type="ECO:0000313" key="3">
    <source>
        <dbReference type="Proteomes" id="UP000293550"/>
    </source>
</evidence>
<dbReference type="EMBL" id="SCFB01000005">
    <property type="protein sequence ID" value="RZI46172.1"/>
    <property type="molecule type" value="Genomic_DNA"/>
</dbReference>
<reference evidence="2 3" key="1">
    <citation type="submission" date="2018-10" db="EMBL/GenBank/DDBJ databases">
        <title>An updated phylogeny of the Alphaproteobacteria reveals that the parasitic Rickettsiales and Holosporales have independent origins.</title>
        <authorList>
            <person name="Munoz-Gomez S.A."/>
            <person name="Hess S."/>
            <person name="Burger G."/>
            <person name="Lang B.F."/>
            <person name="Susko E."/>
            <person name="Slamovits C.H."/>
            <person name="Roger A.J."/>
        </authorList>
    </citation>
    <scope>NUCLEOTIDE SEQUENCE [LARGE SCALE GENOMIC DNA]</scope>
    <source>
        <strain evidence="2">HOLO01</strain>
    </source>
</reference>
<proteinExistence type="predicted"/>
<feature type="signal peptide" evidence="1">
    <location>
        <begin position="1"/>
        <end position="23"/>
    </location>
</feature>
<protein>
    <submittedName>
        <fullName evidence="2">Uncharacterized protein</fullName>
    </submittedName>
</protein>
<comment type="caution">
    <text evidence="2">The sequence shown here is derived from an EMBL/GenBank/DDBJ whole genome shotgun (WGS) entry which is preliminary data.</text>
</comment>
<dbReference type="Proteomes" id="UP000293550">
    <property type="component" value="Unassembled WGS sequence"/>
</dbReference>
<gene>
    <name evidence="2" type="ORF">EQU50_04350</name>
</gene>
<organism evidence="2 3">
    <name type="scientific">Candidatus Finniella inopinata</name>
    <dbReference type="NCBI Taxonomy" id="1696036"/>
    <lineage>
        <taxon>Bacteria</taxon>
        <taxon>Pseudomonadati</taxon>
        <taxon>Pseudomonadota</taxon>
        <taxon>Alphaproteobacteria</taxon>
        <taxon>Holosporales</taxon>
        <taxon>Candidatus Paracaedibacteraceae</taxon>
        <taxon>Candidatus Finniella</taxon>
    </lineage>
</organism>
<sequence length="353" mass="39379">MTTNNVFFVVLCFAFMGGVPFNAAQGSADLHPGTRAIQAFDDNYKKSPKHDTSLYFHNVVRTGKGSLDGHNFTGIDYNSQATADDRRIIYKALIRSTLYPKREKKKEQDEFLNGYLLNLFEVCIDEGPHFKDDYYHQLTTFVVSFLAITKDQTQRPEFYKFVKGFSNDVHQDTQFIDKIVASMPGEKSGKSNEQALEDFVKSIENSAAFKEAYGDVEGKKAGSVGVPKTKTRTEIQQRLDFLRRDLSELNDILLTHKDMKAKGTAAYEQSPRNFDDQIERNTAEKIKIEKEIITLEASLSSATIHAPASAYSAAAAADQPAKPAILLRRQPTPSSSDSSSSTMAIALKISLVF</sequence>
<dbReference type="RefSeq" id="WP_130153925.1">
    <property type="nucleotide sequence ID" value="NZ_SCFB01000005.1"/>
</dbReference>
<evidence type="ECO:0000256" key="1">
    <source>
        <dbReference type="SAM" id="SignalP"/>
    </source>
</evidence>
<keyword evidence="1" id="KW-0732">Signal</keyword>
<name>A0A4Q7DHI4_9PROT</name>
<accession>A0A4Q7DHI4</accession>